<protein>
    <recommendedName>
        <fullName evidence="1">Polymerase nucleotidyl transferase domain-containing protein</fullName>
    </recommendedName>
</protein>
<reference evidence="2 3" key="1">
    <citation type="journal article" date="2019" name="Int. J. Syst. Evol. Microbiol.">
        <title>The Global Catalogue of Microorganisms (GCM) 10K type strain sequencing project: providing services to taxonomists for standard genome sequencing and annotation.</title>
        <authorList>
            <consortium name="The Broad Institute Genomics Platform"/>
            <consortium name="The Broad Institute Genome Sequencing Center for Infectious Disease"/>
            <person name="Wu L."/>
            <person name="Ma J."/>
        </authorList>
    </citation>
    <scope>NUCLEOTIDE SEQUENCE [LARGE SCALE GENOMIC DNA]</scope>
    <source>
        <strain evidence="2 3">JCM 14307</strain>
    </source>
</reference>
<dbReference type="InterPro" id="IPR002934">
    <property type="entry name" value="Polymerase_NTP_transf_dom"/>
</dbReference>
<sequence length="212" mass="23677">MLLQDPFGVIHTAADGRILQVLARADTWFGIAQVWELSNISSRDQVRRALARLAADGILDEERVASMYRYRLNQEHLLAGPLQEISTTRERFLGQLTSTLGSWPDLVYAALFGSAARNDMRPGSDVDIFLVRSDDALFRDITDEAWDERVLALEYHVSRWTGNSSNVLHLRESEVRVAGDIDALANVRREGIPLVGDKVWLVKALHHGGSTG</sequence>
<dbReference type="RefSeq" id="WP_344159723.1">
    <property type="nucleotide sequence ID" value="NZ_BAAANF010000020.1"/>
</dbReference>
<organism evidence="2 3">
    <name type="scientific">Kribbella yunnanensis</name>
    <dbReference type="NCBI Taxonomy" id="190194"/>
    <lineage>
        <taxon>Bacteria</taxon>
        <taxon>Bacillati</taxon>
        <taxon>Actinomycetota</taxon>
        <taxon>Actinomycetes</taxon>
        <taxon>Propionibacteriales</taxon>
        <taxon>Kribbellaceae</taxon>
        <taxon>Kribbella</taxon>
    </lineage>
</organism>
<evidence type="ECO:0000313" key="3">
    <source>
        <dbReference type="Proteomes" id="UP001500280"/>
    </source>
</evidence>
<dbReference type="EMBL" id="BAAANF010000020">
    <property type="protein sequence ID" value="GAA1705952.1"/>
    <property type="molecule type" value="Genomic_DNA"/>
</dbReference>
<dbReference type="Gene3D" id="3.30.460.10">
    <property type="entry name" value="Beta Polymerase, domain 2"/>
    <property type="match status" value="1"/>
</dbReference>
<proteinExistence type="predicted"/>
<keyword evidence="3" id="KW-1185">Reference proteome</keyword>
<feature type="domain" description="Polymerase nucleotidyl transferase" evidence="1">
    <location>
        <begin position="109"/>
        <end position="158"/>
    </location>
</feature>
<evidence type="ECO:0000313" key="2">
    <source>
        <dbReference type="EMBL" id="GAA1705952.1"/>
    </source>
</evidence>
<dbReference type="CDD" id="cd05403">
    <property type="entry name" value="NT_KNTase_like"/>
    <property type="match status" value="1"/>
</dbReference>
<name>A0ABN2IJC7_9ACTN</name>
<dbReference type="Proteomes" id="UP001500280">
    <property type="component" value="Unassembled WGS sequence"/>
</dbReference>
<dbReference type="SUPFAM" id="SSF81301">
    <property type="entry name" value="Nucleotidyltransferase"/>
    <property type="match status" value="1"/>
</dbReference>
<evidence type="ECO:0000259" key="1">
    <source>
        <dbReference type="Pfam" id="PF01909"/>
    </source>
</evidence>
<comment type="caution">
    <text evidence="2">The sequence shown here is derived from an EMBL/GenBank/DDBJ whole genome shotgun (WGS) entry which is preliminary data.</text>
</comment>
<accession>A0ABN2IJC7</accession>
<dbReference type="Pfam" id="PF01909">
    <property type="entry name" value="NTP_transf_2"/>
    <property type="match status" value="1"/>
</dbReference>
<dbReference type="InterPro" id="IPR043519">
    <property type="entry name" value="NT_sf"/>
</dbReference>
<gene>
    <name evidence="2" type="ORF">GCM10009745_62220</name>
</gene>